<protein>
    <submittedName>
        <fullName evidence="1">Uncharacterized protein</fullName>
    </submittedName>
</protein>
<organism evidence="1 2">
    <name type="scientific">Catharanthus roseus</name>
    <name type="common">Madagascar periwinkle</name>
    <name type="synonym">Vinca rosea</name>
    <dbReference type="NCBI Taxonomy" id="4058"/>
    <lineage>
        <taxon>Eukaryota</taxon>
        <taxon>Viridiplantae</taxon>
        <taxon>Streptophyta</taxon>
        <taxon>Embryophyta</taxon>
        <taxon>Tracheophyta</taxon>
        <taxon>Spermatophyta</taxon>
        <taxon>Magnoliopsida</taxon>
        <taxon>eudicotyledons</taxon>
        <taxon>Gunneridae</taxon>
        <taxon>Pentapetalae</taxon>
        <taxon>asterids</taxon>
        <taxon>lamiids</taxon>
        <taxon>Gentianales</taxon>
        <taxon>Apocynaceae</taxon>
        <taxon>Rauvolfioideae</taxon>
        <taxon>Vinceae</taxon>
        <taxon>Catharanthinae</taxon>
        <taxon>Catharanthus</taxon>
    </lineage>
</organism>
<evidence type="ECO:0000313" key="2">
    <source>
        <dbReference type="Proteomes" id="UP001060085"/>
    </source>
</evidence>
<gene>
    <name evidence="1" type="ORF">M9H77_30105</name>
</gene>
<dbReference type="Proteomes" id="UP001060085">
    <property type="component" value="Linkage Group LG07"/>
</dbReference>
<sequence>MSSIRKVLVDPSEVYPTEGRLLDPCELLVDDTLHLNWDVSILRKKKCMLTITQGKLVVIPWTLVHLPRDDLLLPAEDLSSPRDDYVRWFWDITRVYIGNPACCDTQTYGYQPAGVDRRMTEPVPKRGARGVKRGTRRLLSDGAR</sequence>
<comment type="caution">
    <text evidence="1">The sequence shown here is derived from an EMBL/GenBank/DDBJ whole genome shotgun (WGS) entry which is preliminary data.</text>
</comment>
<accession>A0ACB9ZWB3</accession>
<dbReference type="EMBL" id="CM044707">
    <property type="protein sequence ID" value="KAI5652918.1"/>
    <property type="molecule type" value="Genomic_DNA"/>
</dbReference>
<proteinExistence type="predicted"/>
<reference evidence="2" key="1">
    <citation type="journal article" date="2023" name="Nat. Plants">
        <title>Single-cell RNA sequencing provides a high-resolution roadmap for understanding the multicellular compartmentation of specialized metabolism.</title>
        <authorList>
            <person name="Sun S."/>
            <person name="Shen X."/>
            <person name="Li Y."/>
            <person name="Li Y."/>
            <person name="Wang S."/>
            <person name="Li R."/>
            <person name="Zhang H."/>
            <person name="Shen G."/>
            <person name="Guo B."/>
            <person name="Wei J."/>
            <person name="Xu J."/>
            <person name="St-Pierre B."/>
            <person name="Chen S."/>
            <person name="Sun C."/>
        </authorList>
    </citation>
    <scope>NUCLEOTIDE SEQUENCE [LARGE SCALE GENOMIC DNA]</scope>
</reference>
<keyword evidence="2" id="KW-1185">Reference proteome</keyword>
<name>A0ACB9ZWB3_CATRO</name>
<evidence type="ECO:0000313" key="1">
    <source>
        <dbReference type="EMBL" id="KAI5652918.1"/>
    </source>
</evidence>